<dbReference type="InterPro" id="IPR003961">
    <property type="entry name" value="FN3_dom"/>
</dbReference>
<protein>
    <submittedName>
        <fullName evidence="3">T9SS type A sorting domain-containing protein</fullName>
    </submittedName>
</protein>
<keyword evidence="4" id="KW-1185">Reference proteome</keyword>
<evidence type="ECO:0000256" key="1">
    <source>
        <dbReference type="SAM" id="SignalP"/>
    </source>
</evidence>
<dbReference type="RefSeq" id="WP_171609132.1">
    <property type="nucleotide sequence ID" value="NZ_WHPF01000013.1"/>
</dbReference>
<feature type="chain" id="PRO_5035244502" evidence="1">
    <location>
        <begin position="21"/>
        <end position="813"/>
    </location>
</feature>
<evidence type="ECO:0000313" key="3">
    <source>
        <dbReference type="EMBL" id="NNV57183.1"/>
    </source>
</evidence>
<dbReference type="Proteomes" id="UP000598971">
    <property type="component" value="Unassembled WGS sequence"/>
</dbReference>
<organism evidence="3 4">
    <name type="scientific">Limnovirga soli</name>
    <dbReference type="NCBI Taxonomy" id="2656915"/>
    <lineage>
        <taxon>Bacteria</taxon>
        <taxon>Pseudomonadati</taxon>
        <taxon>Bacteroidota</taxon>
        <taxon>Chitinophagia</taxon>
        <taxon>Chitinophagales</taxon>
        <taxon>Chitinophagaceae</taxon>
        <taxon>Limnovirga</taxon>
    </lineage>
</organism>
<dbReference type="EMBL" id="WHPF01000013">
    <property type="protein sequence ID" value="NNV57183.1"/>
    <property type="molecule type" value="Genomic_DNA"/>
</dbReference>
<accession>A0A8J8JUM5</accession>
<feature type="domain" description="Fibronectin type-III" evidence="2">
    <location>
        <begin position="622"/>
        <end position="714"/>
    </location>
</feature>
<dbReference type="Gene3D" id="2.60.40.10">
    <property type="entry name" value="Immunoglobulins"/>
    <property type="match status" value="1"/>
</dbReference>
<dbReference type="AlphaFoldDB" id="A0A8J8JUM5"/>
<gene>
    <name evidence="3" type="ORF">GD597_17040</name>
</gene>
<evidence type="ECO:0000259" key="2">
    <source>
        <dbReference type="PROSITE" id="PS50853"/>
    </source>
</evidence>
<proteinExistence type="predicted"/>
<dbReference type="InterPro" id="IPR013783">
    <property type="entry name" value="Ig-like_fold"/>
</dbReference>
<dbReference type="PROSITE" id="PS50853">
    <property type="entry name" value="FN3"/>
    <property type="match status" value="1"/>
</dbReference>
<name>A0A8J8JUM5_9BACT</name>
<sequence length="813" mass="87524">MKKLYLVLLTTLLTTMQLSAQTWQWTKPEPNGNLTPNSEHDDAHDVEVDASGNAYVLGDYMGSLFLNDSLRATGSGSYLAKYDSTGVLLWYKLITPTSASGYIKATDLTINPQGVFITGKYSPTVISTYSYSIGSFNFVSGVQEVGVFVTKFNNTGGVVWNRLVTGSNYNSSRYNPLITSDSNNNIICEFLYIRNDPTLTSLSIGAGTIPLPAPLTDVYNSTCIVFKMNNAGTLLWSNYAVELENSFASDDCNSIIADNNGNVFLYGIANDGCAFGSNIFHTTEYLKNGNRSWSTFIAKISSTGVWEYAKDLINTNYSQGTSLGHTFFAVDNANNVYALANYRGHSYGSGAIILGDTISTDKTNTFLVKLDNSGNLIWHKGFASSDTYANGISFANNALYISGGIRNYTYLGKLWYFSGLYVQPSSINGGGAVEYFVSKANTNGDFQWATTFSGDVNAGGFSPGLAVKGFNNSIYTSGYYRGNILTLGNLNSNYTGDFSTQNLFFGKLKDQYIRVAAISAKQVMPGCNISIPFTSTGLTFSAKNKFTAELSNASGDFTTPTIIGSVKSTGTGSINAIVPATLAVGTSGYKIRIRSTDTLLTGFNYFAYADTGYTLTITCPGVAGGQTTTNITGTTATLNWAAVGCAAGYKVQYRVKGTTAWTTQNTTGNITSLALSGLSINTIYQWRMATKCKNGTTTSFSAYSPNQQFKTAAAIIASAENALQAVINEKKIWVQPNPAVNNSTVLFTASQANSKYTIQLTDLSGKTIWHKEGITVKGTNSVSLSLSKFAKAMYLVHVLINGEKDQSAILYKN</sequence>
<keyword evidence="1" id="KW-0732">Signal</keyword>
<dbReference type="SUPFAM" id="SSF49265">
    <property type="entry name" value="Fibronectin type III"/>
    <property type="match status" value="1"/>
</dbReference>
<reference evidence="3" key="1">
    <citation type="submission" date="2019-10" db="EMBL/GenBank/DDBJ databases">
        <title>Draft genome sequence of Panacibacter sp. KCS-6.</title>
        <authorList>
            <person name="Yim K.J."/>
        </authorList>
    </citation>
    <scope>NUCLEOTIDE SEQUENCE</scope>
    <source>
        <strain evidence="3">KCS-6</strain>
    </source>
</reference>
<dbReference type="NCBIfam" id="TIGR04183">
    <property type="entry name" value="Por_Secre_tail"/>
    <property type="match status" value="1"/>
</dbReference>
<dbReference type="InterPro" id="IPR036116">
    <property type="entry name" value="FN3_sf"/>
</dbReference>
<feature type="signal peptide" evidence="1">
    <location>
        <begin position="1"/>
        <end position="20"/>
    </location>
</feature>
<evidence type="ECO:0000313" key="4">
    <source>
        <dbReference type="Proteomes" id="UP000598971"/>
    </source>
</evidence>
<dbReference type="Pfam" id="PF18962">
    <property type="entry name" value="Por_Secre_tail"/>
    <property type="match status" value="1"/>
</dbReference>
<dbReference type="InterPro" id="IPR026444">
    <property type="entry name" value="Secre_tail"/>
</dbReference>
<comment type="caution">
    <text evidence="3">The sequence shown here is derived from an EMBL/GenBank/DDBJ whole genome shotgun (WGS) entry which is preliminary data.</text>
</comment>